<feature type="region of interest" description="Disordered" evidence="1">
    <location>
        <begin position="223"/>
        <end position="258"/>
    </location>
</feature>
<dbReference type="Proteomes" id="UP000525078">
    <property type="component" value="Unassembled WGS sequence"/>
</dbReference>
<dbReference type="EMBL" id="JAATIP010000098">
    <property type="protein sequence ID" value="KAF4373896.1"/>
    <property type="molecule type" value="Genomic_DNA"/>
</dbReference>
<organism evidence="2 3">
    <name type="scientific">Cannabis sativa</name>
    <name type="common">Hemp</name>
    <name type="synonym">Marijuana</name>
    <dbReference type="NCBI Taxonomy" id="3483"/>
    <lineage>
        <taxon>Eukaryota</taxon>
        <taxon>Viridiplantae</taxon>
        <taxon>Streptophyta</taxon>
        <taxon>Embryophyta</taxon>
        <taxon>Tracheophyta</taxon>
        <taxon>Spermatophyta</taxon>
        <taxon>Magnoliopsida</taxon>
        <taxon>eudicotyledons</taxon>
        <taxon>Gunneridae</taxon>
        <taxon>Pentapetalae</taxon>
        <taxon>rosids</taxon>
        <taxon>fabids</taxon>
        <taxon>Rosales</taxon>
        <taxon>Cannabaceae</taxon>
        <taxon>Cannabis</taxon>
    </lineage>
</organism>
<name>A0A7J6FT50_CANSA</name>
<sequence>MVSDSARDELFNGKLITYSFVRVSRYLLHQIFSKREIINLMGFYYLYKNCRDSERTKFIIGRALHITSKGIALGIVTPLPSLISSCSSLILSQSKHWIKHPKVKPTKRWARPDPGQALLPSPNGINLLTSLPLSSLSSSNLVGNWAFAGAFLSGISLRRSLLTSSLLIPEKDFRRVEEKISMAPMRRRLRQWSPYGDWAKCFPRRRGGRLAKTMSFLVKHSSTADGDDTMTTWRDPNHREKTSPYLKESNDGIIELET</sequence>
<accession>A0A7J6FT50</accession>
<evidence type="ECO:0000313" key="2">
    <source>
        <dbReference type="EMBL" id="KAF4373896.1"/>
    </source>
</evidence>
<proteinExistence type="predicted"/>
<gene>
    <name evidence="2" type="ORF">F8388_007802</name>
</gene>
<protein>
    <submittedName>
        <fullName evidence="2">Uncharacterized protein</fullName>
    </submittedName>
</protein>
<evidence type="ECO:0000256" key="1">
    <source>
        <dbReference type="SAM" id="MobiDB-lite"/>
    </source>
</evidence>
<reference evidence="2 3" key="1">
    <citation type="journal article" date="2020" name="bioRxiv">
        <title>Sequence and annotation of 42 cannabis genomes reveals extensive copy number variation in cannabinoid synthesis and pathogen resistance genes.</title>
        <authorList>
            <person name="Mckernan K.J."/>
            <person name="Helbert Y."/>
            <person name="Kane L.T."/>
            <person name="Ebling H."/>
            <person name="Zhang L."/>
            <person name="Liu B."/>
            <person name="Eaton Z."/>
            <person name="Mclaughlin S."/>
            <person name="Kingan S."/>
            <person name="Baybayan P."/>
            <person name="Concepcion G."/>
            <person name="Jordan M."/>
            <person name="Riva A."/>
            <person name="Barbazuk W."/>
            <person name="Harkins T."/>
        </authorList>
    </citation>
    <scope>NUCLEOTIDE SEQUENCE [LARGE SCALE GENOMIC DNA]</scope>
    <source>
        <strain evidence="3">cv. Jamaican Lion 4</strain>
        <tissue evidence="2">Leaf</tissue>
    </source>
</reference>
<feature type="compositionally biased region" description="Polar residues" evidence="1">
    <location>
        <begin position="223"/>
        <end position="234"/>
    </location>
</feature>
<evidence type="ECO:0000313" key="3">
    <source>
        <dbReference type="Proteomes" id="UP000525078"/>
    </source>
</evidence>
<dbReference type="AlphaFoldDB" id="A0A7J6FT50"/>
<comment type="caution">
    <text evidence="2">The sequence shown here is derived from an EMBL/GenBank/DDBJ whole genome shotgun (WGS) entry which is preliminary data.</text>
</comment>